<dbReference type="NCBIfam" id="TIGR01256">
    <property type="entry name" value="modA"/>
    <property type="match status" value="1"/>
</dbReference>
<dbReference type="Pfam" id="PF13531">
    <property type="entry name" value="SBP_bac_11"/>
    <property type="match status" value="1"/>
</dbReference>
<keyword evidence="6" id="KW-1185">Reference proteome</keyword>
<name>A0ABW4RTD0_9ACTN</name>
<dbReference type="RefSeq" id="WP_343872624.1">
    <property type="nucleotide sequence ID" value="NZ_BAAAIX010000009.1"/>
</dbReference>
<accession>A0ABW4RTD0</accession>
<reference evidence="6" key="1">
    <citation type="journal article" date="2019" name="Int. J. Syst. Evol. Microbiol.">
        <title>The Global Catalogue of Microorganisms (GCM) 10K type strain sequencing project: providing services to taxonomists for standard genome sequencing and annotation.</title>
        <authorList>
            <consortium name="The Broad Institute Genomics Platform"/>
            <consortium name="The Broad Institute Genome Sequencing Center for Infectious Disease"/>
            <person name="Wu L."/>
            <person name="Ma J."/>
        </authorList>
    </citation>
    <scope>NUCLEOTIDE SEQUENCE [LARGE SCALE GENOMIC DNA]</scope>
    <source>
        <strain evidence="6">CAIM 431</strain>
    </source>
</reference>
<evidence type="ECO:0000256" key="4">
    <source>
        <dbReference type="SAM" id="SignalP"/>
    </source>
</evidence>
<dbReference type="PANTHER" id="PTHR30632">
    <property type="entry name" value="MOLYBDATE-BINDING PERIPLASMIC PROTEIN"/>
    <property type="match status" value="1"/>
</dbReference>
<evidence type="ECO:0000313" key="5">
    <source>
        <dbReference type="EMBL" id="MFD1889587.1"/>
    </source>
</evidence>
<evidence type="ECO:0000256" key="2">
    <source>
        <dbReference type="ARBA" id="ARBA00022723"/>
    </source>
</evidence>
<dbReference type="Gene3D" id="3.40.190.10">
    <property type="entry name" value="Periplasmic binding protein-like II"/>
    <property type="match status" value="2"/>
</dbReference>
<dbReference type="InterPro" id="IPR050682">
    <property type="entry name" value="ModA/WtpA"/>
</dbReference>
<dbReference type="PROSITE" id="PS00430">
    <property type="entry name" value="TONB_DEPENDENT_REC_1"/>
    <property type="match status" value="1"/>
</dbReference>
<evidence type="ECO:0000256" key="1">
    <source>
        <dbReference type="ARBA" id="ARBA00009175"/>
    </source>
</evidence>
<dbReference type="PROSITE" id="PS51257">
    <property type="entry name" value="PROKAR_LIPOPROTEIN"/>
    <property type="match status" value="1"/>
</dbReference>
<dbReference type="CDD" id="cd13538">
    <property type="entry name" value="PBP2_ModA_like_1"/>
    <property type="match status" value="1"/>
</dbReference>
<keyword evidence="2" id="KW-0479">Metal-binding</keyword>
<feature type="chain" id="PRO_5045104285" evidence="4">
    <location>
        <begin position="26"/>
        <end position="262"/>
    </location>
</feature>
<dbReference type="InterPro" id="IPR010916">
    <property type="entry name" value="TonB_box_CS"/>
</dbReference>
<sequence length="262" mass="26604">MDKPIRPAALLAAAALGLAACSGTASTGSSASAGASKAGSDTITVLAAASLKESFDQIATDYEAAHPGVDVQVSYGGSSALAKQITDGSPVDVFASASTRNMDTVVAAGKAKDPVTFASNVLEIAVPPANPGKVDALADLTDPELKLALCQAEVPCGVASTKLFTQQKMSVTATTQEPDVKSVLTKVRLGEVDAGLVYATDVKAAGDQVKGIEIPADQNVSTSYPIAVLTDAPRAEQAKGFVDLVLSEQGRSVLEQAGFQRP</sequence>
<evidence type="ECO:0000313" key="6">
    <source>
        <dbReference type="Proteomes" id="UP001597326"/>
    </source>
</evidence>
<dbReference type="PIRSF" id="PIRSF004846">
    <property type="entry name" value="ModA"/>
    <property type="match status" value="1"/>
</dbReference>
<comment type="similarity">
    <text evidence="1">Belongs to the bacterial solute-binding protein ModA family.</text>
</comment>
<feature type="signal peptide" evidence="4">
    <location>
        <begin position="1"/>
        <end position="25"/>
    </location>
</feature>
<dbReference type="SUPFAM" id="SSF53850">
    <property type="entry name" value="Periplasmic binding protein-like II"/>
    <property type="match status" value="1"/>
</dbReference>
<dbReference type="PANTHER" id="PTHR30632:SF0">
    <property type="entry name" value="SULFATE-BINDING PROTEIN"/>
    <property type="match status" value="1"/>
</dbReference>
<protein>
    <submittedName>
        <fullName evidence="5">Molybdate ABC transporter substrate-binding protein</fullName>
    </submittedName>
</protein>
<gene>
    <name evidence="5" type="primary">modA</name>
    <name evidence="5" type="ORF">ACFSCS_05200</name>
</gene>
<keyword evidence="3 4" id="KW-0732">Signal</keyword>
<dbReference type="Proteomes" id="UP001597326">
    <property type="component" value="Unassembled WGS sequence"/>
</dbReference>
<dbReference type="InterPro" id="IPR005950">
    <property type="entry name" value="ModA"/>
</dbReference>
<organism evidence="5 6">
    <name type="scientific">Luteococcus peritonei</name>
    <dbReference type="NCBI Taxonomy" id="88874"/>
    <lineage>
        <taxon>Bacteria</taxon>
        <taxon>Bacillati</taxon>
        <taxon>Actinomycetota</taxon>
        <taxon>Actinomycetes</taxon>
        <taxon>Propionibacteriales</taxon>
        <taxon>Propionibacteriaceae</taxon>
        <taxon>Luteococcus</taxon>
    </lineage>
</organism>
<comment type="caution">
    <text evidence="5">The sequence shown here is derived from an EMBL/GenBank/DDBJ whole genome shotgun (WGS) entry which is preliminary data.</text>
</comment>
<dbReference type="EMBL" id="JBHUFZ010000011">
    <property type="protein sequence ID" value="MFD1889587.1"/>
    <property type="molecule type" value="Genomic_DNA"/>
</dbReference>
<evidence type="ECO:0000256" key="3">
    <source>
        <dbReference type="ARBA" id="ARBA00022729"/>
    </source>
</evidence>
<proteinExistence type="inferred from homology"/>